<reference evidence="1 2" key="1">
    <citation type="journal article" date="2019" name="Int. J. Syst. Evol. Microbiol.">
        <title>The Global Catalogue of Microorganisms (GCM) 10K type strain sequencing project: providing services to taxonomists for standard genome sequencing and annotation.</title>
        <authorList>
            <consortium name="The Broad Institute Genomics Platform"/>
            <consortium name="The Broad Institute Genome Sequencing Center for Infectious Disease"/>
            <person name="Wu L."/>
            <person name="Ma J."/>
        </authorList>
    </citation>
    <scope>NUCLEOTIDE SEQUENCE [LARGE SCALE GENOMIC DNA]</scope>
    <source>
        <strain evidence="1 2">JCM 15503</strain>
    </source>
</reference>
<evidence type="ECO:0000313" key="2">
    <source>
        <dbReference type="Proteomes" id="UP001500279"/>
    </source>
</evidence>
<protein>
    <submittedName>
        <fullName evidence="1">Uncharacterized protein</fullName>
    </submittedName>
</protein>
<dbReference type="EMBL" id="BAAAEW010000008">
    <property type="protein sequence ID" value="GAA0748953.1"/>
    <property type="molecule type" value="Genomic_DNA"/>
</dbReference>
<dbReference type="Proteomes" id="UP001500279">
    <property type="component" value="Unassembled WGS sequence"/>
</dbReference>
<proteinExistence type="predicted"/>
<organism evidence="1 2">
    <name type="scientific">Ideonella azotifigens</name>
    <dbReference type="NCBI Taxonomy" id="513160"/>
    <lineage>
        <taxon>Bacteria</taxon>
        <taxon>Pseudomonadati</taxon>
        <taxon>Pseudomonadota</taxon>
        <taxon>Betaproteobacteria</taxon>
        <taxon>Burkholderiales</taxon>
        <taxon>Sphaerotilaceae</taxon>
        <taxon>Ideonella</taxon>
    </lineage>
</organism>
<name>A0ABN1JY04_9BURK</name>
<keyword evidence="2" id="KW-1185">Reference proteome</keyword>
<accession>A0ABN1JY04</accession>
<sequence>MALALLSIDVLAGSVQVFPSGPSVPENLLHIELRLPMPLSRALDMRHVTLLDAAGQVLPGALLDLPLPSADGRRLTLLLHPGRVKSGLVAHEQLGLALKAGDSVTLRIDDPALGPALRKTWQVTAADRAAPEPARWRIAAPRAGSAAALVVRLDAPVSASGEGLMAVRGPDGLRLAGRPQLLDAETGWRFVPAQPWVAGRHSLMVHPDLEDAAGNRACALFEMRGNSHQACGEGQALPFEVKP</sequence>
<gene>
    <name evidence="1" type="ORF">GCM10009107_19170</name>
</gene>
<evidence type="ECO:0000313" key="1">
    <source>
        <dbReference type="EMBL" id="GAA0748953.1"/>
    </source>
</evidence>
<comment type="caution">
    <text evidence="1">The sequence shown here is derived from an EMBL/GenBank/DDBJ whole genome shotgun (WGS) entry which is preliminary data.</text>
</comment>